<keyword evidence="4 7" id="KW-0238">DNA-binding</keyword>
<evidence type="ECO:0000259" key="9">
    <source>
        <dbReference type="PROSITE" id="PS51755"/>
    </source>
</evidence>
<dbReference type="Gene3D" id="1.10.10.10">
    <property type="entry name" value="Winged helix-like DNA-binding domain superfamily/Winged helix DNA-binding domain"/>
    <property type="match status" value="1"/>
</dbReference>
<dbReference type="Proteomes" id="UP000215509">
    <property type="component" value="Unassembled WGS sequence"/>
</dbReference>
<keyword evidence="3" id="KW-0805">Transcription regulation</keyword>
<dbReference type="InterPro" id="IPR001867">
    <property type="entry name" value="OmpR/PhoB-type_DNA-bd"/>
</dbReference>
<keyword evidence="1 6" id="KW-0597">Phosphoprotein</keyword>
<keyword evidence="2" id="KW-0902">Two-component regulatory system</keyword>
<dbReference type="PROSITE" id="PS51755">
    <property type="entry name" value="OMPR_PHOB"/>
    <property type="match status" value="1"/>
</dbReference>
<organism evidence="10 11">
    <name type="scientific">Paenibacillus rigui</name>
    <dbReference type="NCBI Taxonomy" id="554312"/>
    <lineage>
        <taxon>Bacteria</taxon>
        <taxon>Bacillati</taxon>
        <taxon>Bacillota</taxon>
        <taxon>Bacilli</taxon>
        <taxon>Bacillales</taxon>
        <taxon>Paenibacillaceae</taxon>
        <taxon>Paenibacillus</taxon>
    </lineage>
</organism>
<dbReference type="EMBL" id="NMQW01000030">
    <property type="protein sequence ID" value="OXM84498.1"/>
    <property type="molecule type" value="Genomic_DNA"/>
</dbReference>
<evidence type="ECO:0000313" key="10">
    <source>
        <dbReference type="EMBL" id="OXM84498.1"/>
    </source>
</evidence>
<name>A0A229UM23_9BACL</name>
<dbReference type="GO" id="GO:0005829">
    <property type="term" value="C:cytosol"/>
    <property type="evidence" value="ECO:0007669"/>
    <property type="project" value="TreeGrafter"/>
</dbReference>
<dbReference type="PANTHER" id="PTHR48111:SF73">
    <property type="entry name" value="ALKALINE PHOSPHATASE SYNTHESIS TRANSCRIPTIONAL REGULATORY PROTEIN PHOP"/>
    <property type="match status" value="1"/>
</dbReference>
<evidence type="ECO:0000259" key="8">
    <source>
        <dbReference type="PROSITE" id="PS50110"/>
    </source>
</evidence>
<evidence type="ECO:0000313" key="11">
    <source>
        <dbReference type="Proteomes" id="UP000215509"/>
    </source>
</evidence>
<dbReference type="AlphaFoldDB" id="A0A229UM23"/>
<dbReference type="GO" id="GO:0032993">
    <property type="term" value="C:protein-DNA complex"/>
    <property type="evidence" value="ECO:0007669"/>
    <property type="project" value="TreeGrafter"/>
</dbReference>
<dbReference type="Gene3D" id="6.10.250.690">
    <property type="match status" value="1"/>
</dbReference>
<dbReference type="OrthoDB" id="9790442at2"/>
<accession>A0A229UM23</accession>
<feature type="DNA-binding region" description="OmpR/PhoB-type" evidence="7">
    <location>
        <begin position="130"/>
        <end position="226"/>
    </location>
</feature>
<dbReference type="Pfam" id="PF00486">
    <property type="entry name" value="Trans_reg_C"/>
    <property type="match status" value="1"/>
</dbReference>
<dbReference type="Pfam" id="PF00072">
    <property type="entry name" value="Response_reg"/>
    <property type="match status" value="1"/>
</dbReference>
<protein>
    <submittedName>
        <fullName evidence="10">DNA-binding response regulator</fullName>
    </submittedName>
</protein>
<dbReference type="FunFam" id="3.40.50.2300:FF:000001">
    <property type="entry name" value="DNA-binding response regulator PhoB"/>
    <property type="match status" value="1"/>
</dbReference>
<comment type="caution">
    <text evidence="10">The sequence shown here is derived from an EMBL/GenBank/DDBJ whole genome shotgun (WGS) entry which is preliminary data.</text>
</comment>
<keyword evidence="11" id="KW-1185">Reference proteome</keyword>
<reference evidence="10 11" key="1">
    <citation type="submission" date="2017-07" db="EMBL/GenBank/DDBJ databases">
        <title>Genome sequencing and assembly of Paenibacillus rigui.</title>
        <authorList>
            <person name="Mayilraj S."/>
        </authorList>
    </citation>
    <scope>NUCLEOTIDE SEQUENCE [LARGE SCALE GENOMIC DNA]</scope>
    <source>
        <strain evidence="10 11">JCM 16352</strain>
    </source>
</reference>
<dbReference type="GO" id="GO:0000156">
    <property type="term" value="F:phosphorelay response regulator activity"/>
    <property type="evidence" value="ECO:0007669"/>
    <property type="project" value="TreeGrafter"/>
</dbReference>
<dbReference type="InterPro" id="IPR039420">
    <property type="entry name" value="WalR-like"/>
</dbReference>
<dbReference type="InterPro" id="IPR036388">
    <property type="entry name" value="WH-like_DNA-bd_sf"/>
</dbReference>
<evidence type="ECO:0000256" key="6">
    <source>
        <dbReference type="PROSITE-ProRule" id="PRU00169"/>
    </source>
</evidence>
<dbReference type="CDD" id="cd17574">
    <property type="entry name" value="REC_OmpR"/>
    <property type="match status" value="1"/>
</dbReference>
<evidence type="ECO:0000256" key="3">
    <source>
        <dbReference type="ARBA" id="ARBA00023015"/>
    </source>
</evidence>
<dbReference type="Gene3D" id="3.40.50.2300">
    <property type="match status" value="1"/>
</dbReference>
<dbReference type="GO" id="GO:0000976">
    <property type="term" value="F:transcription cis-regulatory region binding"/>
    <property type="evidence" value="ECO:0007669"/>
    <property type="project" value="TreeGrafter"/>
</dbReference>
<evidence type="ECO:0000256" key="5">
    <source>
        <dbReference type="ARBA" id="ARBA00023163"/>
    </source>
</evidence>
<proteinExistence type="predicted"/>
<dbReference type="GO" id="GO:0006355">
    <property type="term" value="P:regulation of DNA-templated transcription"/>
    <property type="evidence" value="ECO:0007669"/>
    <property type="project" value="InterPro"/>
</dbReference>
<feature type="domain" description="OmpR/PhoB-type" evidence="9">
    <location>
        <begin position="130"/>
        <end position="226"/>
    </location>
</feature>
<evidence type="ECO:0000256" key="7">
    <source>
        <dbReference type="PROSITE-ProRule" id="PRU01091"/>
    </source>
</evidence>
<dbReference type="InterPro" id="IPR001789">
    <property type="entry name" value="Sig_transdc_resp-reg_receiver"/>
</dbReference>
<keyword evidence="5" id="KW-0804">Transcription</keyword>
<dbReference type="RefSeq" id="WP_094016704.1">
    <property type="nucleotide sequence ID" value="NZ_NMQW01000030.1"/>
</dbReference>
<gene>
    <name evidence="10" type="ORF">CF651_20305</name>
</gene>
<dbReference type="SMART" id="SM00448">
    <property type="entry name" value="REC"/>
    <property type="match status" value="1"/>
</dbReference>
<sequence length="230" mass="26704">MVQLLIADDDTRMRKLLKDFLSRQEYTVHEASDGNEALQLFQKIKPLDLIILDIMMPGMDGWEVCRKIRQQSDVPILMLTAKEEEYDQLFGFQLGADDYVTKPFSPSILVARVASLLKRRQPKAPSETPAQEWAKHGLQVKFSAGKVWVDQQVADLSPKEYDLLVYFIHNEGLLLSREQLLENVWGYDYFGDVRTVDTHINRLRLKISPYDCFIHTIRGKGYRFEGSYEE</sequence>
<dbReference type="InterPro" id="IPR011006">
    <property type="entry name" value="CheY-like_superfamily"/>
</dbReference>
<feature type="domain" description="Response regulatory" evidence="8">
    <location>
        <begin position="3"/>
        <end position="117"/>
    </location>
</feature>
<dbReference type="PANTHER" id="PTHR48111">
    <property type="entry name" value="REGULATOR OF RPOS"/>
    <property type="match status" value="1"/>
</dbReference>
<dbReference type="CDD" id="cd00383">
    <property type="entry name" value="trans_reg_C"/>
    <property type="match status" value="1"/>
</dbReference>
<dbReference type="PROSITE" id="PS50110">
    <property type="entry name" value="RESPONSE_REGULATORY"/>
    <property type="match status" value="1"/>
</dbReference>
<dbReference type="SUPFAM" id="SSF52172">
    <property type="entry name" value="CheY-like"/>
    <property type="match status" value="1"/>
</dbReference>
<evidence type="ECO:0000256" key="1">
    <source>
        <dbReference type="ARBA" id="ARBA00022553"/>
    </source>
</evidence>
<dbReference type="SMART" id="SM00862">
    <property type="entry name" value="Trans_reg_C"/>
    <property type="match status" value="1"/>
</dbReference>
<evidence type="ECO:0000256" key="4">
    <source>
        <dbReference type="ARBA" id="ARBA00023125"/>
    </source>
</evidence>
<evidence type="ECO:0000256" key="2">
    <source>
        <dbReference type="ARBA" id="ARBA00023012"/>
    </source>
</evidence>
<feature type="modified residue" description="4-aspartylphosphate" evidence="6">
    <location>
        <position position="53"/>
    </location>
</feature>